<keyword evidence="3" id="KW-1185">Reference proteome</keyword>
<gene>
    <name evidence="2" type="ORF">R3P38DRAFT_2723270</name>
</gene>
<dbReference type="Proteomes" id="UP001362999">
    <property type="component" value="Unassembled WGS sequence"/>
</dbReference>
<keyword evidence="1" id="KW-0175">Coiled coil</keyword>
<name>A0AAW0AJ23_9AGAR</name>
<feature type="coiled-coil region" evidence="1">
    <location>
        <begin position="63"/>
        <end position="97"/>
    </location>
</feature>
<evidence type="ECO:0000313" key="3">
    <source>
        <dbReference type="Proteomes" id="UP001362999"/>
    </source>
</evidence>
<protein>
    <submittedName>
        <fullName evidence="2">F-box domain-containing protein</fullName>
    </submittedName>
</protein>
<reference evidence="2 3" key="1">
    <citation type="journal article" date="2024" name="J Genomics">
        <title>Draft genome sequencing and assembly of Favolaschia claudopus CIRM-BRFM 2984 isolated from oak limbs.</title>
        <authorList>
            <person name="Navarro D."/>
            <person name="Drula E."/>
            <person name="Chaduli D."/>
            <person name="Cazenave R."/>
            <person name="Ahrendt S."/>
            <person name="Wang J."/>
            <person name="Lipzen A."/>
            <person name="Daum C."/>
            <person name="Barry K."/>
            <person name="Grigoriev I.V."/>
            <person name="Favel A."/>
            <person name="Rosso M.N."/>
            <person name="Martin F."/>
        </authorList>
    </citation>
    <scope>NUCLEOTIDE SEQUENCE [LARGE SCALE GENOMIC DNA]</scope>
    <source>
        <strain evidence="2 3">CIRM-BRFM 2984</strain>
    </source>
</reference>
<proteinExistence type="predicted"/>
<dbReference type="AlphaFoldDB" id="A0AAW0AJ23"/>
<dbReference type="EMBL" id="JAWWNJ010000063">
    <property type="protein sequence ID" value="KAK7012821.1"/>
    <property type="molecule type" value="Genomic_DNA"/>
</dbReference>
<accession>A0AAW0AJ23</accession>
<comment type="caution">
    <text evidence="2">The sequence shown here is derived from an EMBL/GenBank/DDBJ whole genome shotgun (WGS) entry which is preliminary data.</text>
</comment>
<sequence>MDPSPSSTACPATPYEGSSQAQVNVVFRSLEGSSALSFETYHPLLNSNDAPTDSESSLIRSILVNADKRLQLLDHELSKLEENLQQMKAERAALLTFRARTRTILSPLRRMPTELLREIFSWALPSISDMAKSGRVDTGLSPWVSTYISSRWRAISLSTPSLWSLFITDYDINDPTPPYYSPSLIETQLQRARSMKVHFYPNQTVDPKPQVEIFQLLARHSDRWEDLSIGLTSLIVPLLPSLRARLPSLRRLWVQWLRPSSSLSVQSINCFHIAPSLVDFGATDVSLFRPVLFPAHQLTRYDLNGPWEHHWEILRQIPALVEARIITGADEIWPEIDGIINLLHLRRLSICAVTALSYLRAPLLEELTLFEDEDPVSVFRSFLDRSSCSIKRLCVEDYRALPTLQLLNCSSSITELVIVNHREPAEEVQALMEALTVFNVPRDKVIAPHLSLVYVGWEGAEDDDSELDYEALLQMVQSRWKSESCSLEKIGLVIPDGPRPDSVILDTLNRLREDGLDVMLLEGMAASFEIRIWDCEETWN</sequence>
<organism evidence="2 3">
    <name type="scientific">Favolaschia claudopus</name>
    <dbReference type="NCBI Taxonomy" id="2862362"/>
    <lineage>
        <taxon>Eukaryota</taxon>
        <taxon>Fungi</taxon>
        <taxon>Dikarya</taxon>
        <taxon>Basidiomycota</taxon>
        <taxon>Agaricomycotina</taxon>
        <taxon>Agaricomycetes</taxon>
        <taxon>Agaricomycetidae</taxon>
        <taxon>Agaricales</taxon>
        <taxon>Marasmiineae</taxon>
        <taxon>Mycenaceae</taxon>
        <taxon>Favolaschia</taxon>
    </lineage>
</organism>
<evidence type="ECO:0000313" key="2">
    <source>
        <dbReference type="EMBL" id="KAK7012821.1"/>
    </source>
</evidence>
<evidence type="ECO:0000256" key="1">
    <source>
        <dbReference type="SAM" id="Coils"/>
    </source>
</evidence>